<dbReference type="EMBL" id="BEGY01000018">
    <property type="protein sequence ID" value="GAX76521.1"/>
    <property type="molecule type" value="Genomic_DNA"/>
</dbReference>
<evidence type="ECO:0000256" key="7">
    <source>
        <dbReference type="ARBA" id="ARBA00023136"/>
    </source>
</evidence>
<evidence type="ECO:0000256" key="2">
    <source>
        <dbReference type="ARBA" id="ARBA00022448"/>
    </source>
</evidence>
<dbReference type="GO" id="GO:0005886">
    <property type="term" value="C:plasma membrane"/>
    <property type="evidence" value="ECO:0007669"/>
    <property type="project" value="UniProtKB-SubCell"/>
</dbReference>
<evidence type="ECO:0000313" key="10">
    <source>
        <dbReference type="Proteomes" id="UP000232323"/>
    </source>
</evidence>
<dbReference type="GO" id="GO:0005254">
    <property type="term" value="F:chloride channel activity"/>
    <property type="evidence" value="ECO:0007669"/>
    <property type="project" value="InterPro"/>
</dbReference>
<proteinExistence type="predicted"/>
<dbReference type="PANTHER" id="PTHR33281">
    <property type="entry name" value="UPF0187 PROTEIN YNEE"/>
    <property type="match status" value="1"/>
</dbReference>
<keyword evidence="3" id="KW-1003">Cell membrane</keyword>
<dbReference type="OrthoDB" id="539834at2759"/>
<dbReference type="Proteomes" id="UP000232323">
    <property type="component" value="Unassembled WGS sequence"/>
</dbReference>
<dbReference type="Pfam" id="PF25539">
    <property type="entry name" value="Bestrophin_2"/>
    <property type="match status" value="1"/>
</dbReference>
<name>A0A250X0C1_9CHLO</name>
<feature type="transmembrane region" description="Helical" evidence="8">
    <location>
        <begin position="278"/>
        <end position="296"/>
    </location>
</feature>
<keyword evidence="5 8" id="KW-1133">Transmembrane helix</keyword>
<dbReference type="PANTHER" id="PTHR33281:SF19">
    <property type="entry name" value="VOLTAGE-DEPENDENT ANION CHANNEL-FORMING PROTEIN YNEE"/>
    <property type="match status" value="1"/>
</dbReference>
<evidence type="ECO:0000256" key="3">
    <source>
        <dbReference type="ARBA" id="ARBA00022475"/>
    </source>
</evidence>
<keyword evidence="10" id="KW-1185">Reference proteome</keyword>
<evidence type="ECO:0000256" key="1">
    <source>
        <dbReference type="ARBA" id="ARBA00004651"/>
    </source>
</evidence>
<comment type="subcellular location">
    <subcellularLocation>
        <location evidence="1">Cell membrane</location>
        <topology evidence="1">Multi-pass membrane protein</topology>
    </subcellularLocation>
</comment>
<reference evidence="9 10" key="1">
    <citation type="submission" date="2017-08" db="EMBL/GenBank/DDBJ databases">
        <title>Acidophilic green algal genome provides insights into adaptation to an acidic environment.</title>
        <authorList>
            <person name="Hirooka S."/>
            <person name="Hirose Y."/>
            <person name="Kanesaki Y."/>
            <person name="Higuchi S."/>
            <person name="Fujiwara T."/>
            <person name="Onuma R."/>
            <person name="Era A."/>
            <person name="Ohbayashi R."/>
            <person name="Uzuka A."/>
            <person name="Nozaki H."/>
            <person name="Yoshikawa H."/>
            <person name="Miyagishima S.Y."/>
        </authorList>
    </citation>
    <scope>NUCLEOTIDE SEQUENCE [LARGE SCALE GENOMIC DNA]</scope>
    <source>
        <strain evidence="9 10">NIES-2499</strain>
    </source>
</reference>
<sequence length="430" mass="48478">MPARLGHGPFGCWPFFPFKQLFYNTRPDLTRNKTRPPEWRQLRSQWRFLQALFCYLGPPSHILWNIKWPFLFIMISAIGAEVYEVFDQFPLVDEYGILKDSFKLVSFAMSLLLAFRLNRTYERWKEGRSSLSSVGNGATSLFLQAATWIKDPKLVNDFRRFCIVWPYAIKQVVTSEKTLDPVAAAYLHPEELAVYSKSRKGRQVVVTKVRQLAHDANLSPEQFLMMETVIQQTWKSAGDALRIKFQAMPQGVALVCTGFVEIWCLLLPFGLTSNTRDIDVVAIIACAVISLLLLACDEVASQMEDPFQLMPVEDIMRTYERDINRVLEEMESVREATRVADARLANSGVDAATWPHPIHDSSSSDYAHHITRTLLQSAVGLDSEEIIPAMTNSRADAGSVLWLSATPATAASGSQGQDLKKPLIDKSITV</sequence>
<keyword evidence="7 8" id="KW-0472">Membrane</keyword>
<accession>A0A250X0C1</accession>
<comment type="caution">
    <text evidence="9">The sequence shown here is derived from an EMBL/GenBank/DDBJ whole genome shotgun (WGS) entry which is preliminary data.</text>
</comment>
<evidence type="ECO:0000256" key="6">
    <source>
        <dbReference type="ARBA" id="ARBA00023065"/>
    </source>
</evidence>
<evidence type="ECO:0000313" key="9">
    <source>
        <dbReference type="EMBL" id="GAX76521.1"/>
    </source>
</evidence>
<gene>
    <name evidence="9" type="ORF">CEUSTIGMA_g3967.t1</name>
</gene>
<keyword evidence="4 8" id="KW-0812">Transmembrane</keyword>
<feature type="transmembrane region" description="Helical" evidence="8">
    <location>
        <begin position="251"/>
        <end position="272"/>
    </location>
</feature>
<evidence type="ECO:0000256" key="4">
    <source>
        <dbReference type="ARBA" id="ARBA00022692"/>
    </source>
</evidence>
<evidence type="ECO:0000256" key="5">
    <source>
        <dbReference type="ARBA" id="ARBA00022989"/>
    </source>
</evidence>
<keyword evidence="2" id="KW-0813">Transport</keyword>
<organism evidence="9 10">
    <name type="scientific">Chlamydomonas eustigma</name>
    <dbReference type="NCBI Taxonomy" id="1157962"/>
    <lineage>
        <taxon>Eukaryota</taxon>
        <taxon>Viridiplantae</taxon>
        <taxon>Chlorophyta</taxon>
        <taxon>core chlorophytes</taxon>
        <taxon>Chlorophyceae</taxon>
        <taxon>CS clade</taxon>
        <taxon>Chlamydomonadales</taxon>
        <taxon>Chlamydomonadaceae</taxon>
        <taxon>Chlamydomonas</taxon>
    </lineage>
</organism>
<protein>
    <submittedName>
        <fullName evidence="9">Uncharacterized protein</fullName>
    </submittedName>
</protein>
<dbReference type="AlphaFoldDB" id="A0A250X0C1"/>
<keyword evidence="6" id="KW-0406">Ion transport</keyword>
<evidence type="ECO:0000256" key="8">
    <source>
        <dbReference type="SAM" id="Phobius"/>
    </source>
</evidence>
<dbReference type="InterPro" id="IPR044669">
    <property type="entry name" value="YneE/VCCN1/2-like"/>
</dbReference>